<keyword evidence="2" id="KW-1003">Cell membrane</keyword>
<feature type="transmembrane region" description="Helical" evidence="12">
    <location>
        <begin position="295"/>
        <end position="316"/>
    </location>
</feature>
<dbReference type="InterPro" id="IPR010559">
    <property type="entry name" value="Sig_transdc_His_kin_internal"/>
</dbReference>
<dbReference type="InterPro" id="IPR036890">
    <property type="entry name" value="HATPase_C_sf"/>
</dbReference>
<evidence type="ECO:0000313" key="15">
    <source>
        <dbReference type="Proteomes" id="UP000245412"/>
    </source>
</evidence>
<dbReference type="Pfam" id="PF06580">
    <property type="entry name" value="His_kinase"/>
    <property type="match status" value="1"/>
</dbReference>
<evidence type="ECO:0000313" key="14">
    <source>
        <dbReference type="EMBL" id="PWJ73117.1"/>
    </source>
</evidence>
<evidence type="ECO:0000256" key="10">
    <source>
        <dbReference type="ARBA" id="ARBA00023012"/>
    </source>
</evidence>
<proteinExistence type="predicted"/>
<keyword evidence="5 12" id="KW-0812">Transmembrane</keyword>
<dbReference type="Pfam" id="PF02518">
    <property type="entry name" value="HATPase_c"/>
    <property type="match status" value="1"/>
</dbReference>
<keyword evidence="3" id="KW-0597">Phosphoprotein</keyword>
<dbReference type="PANTHER" id="PTHR34220">
    <property type="entry name" value="SENSOR HISTIDINE KINASE YPDA"/>
    <property type="match status" value="1"/>
</dbReference>
<keyword evidence="8" id="KW-0067">ATP-binding</keyword>
<dbReference type="PROSITE" id="PS50885">
    <property type="entry name" value="HAMP"/>
    <property type="match status" value="1"/>
</dbReference>
<evidence type="ECO:0000256" key="7">
    <source>
        <dbReference type="ARBA" id="ARBA00022777"/>
    </source>
</evidence>
<dbReference type="EMBL" id="QGGY01000014">
    <property type="protein sequence ID" value="PWJ73117.1"/>
    <property type="molecule type" value="Genomic_DNA"/>
</dbReference>
<dbReference type="Pfam" id="PF00672">
    <property type="entry name" value="HAMP"/>
    <property type="match status" value="1"/>
</dbReference>
<dbReference type="Gene3D" id="3.30.565.10">
    <property type="entry name" value="Histidine kinase-like ATPase, C-terminal domain"/>
    <property type="match status" value="1"/>
</dbReference>
<dbReference type="SMART" id="SM00304">
    <property type="entry name" value="HAMP"/>
    <property type="match status" value="1"/>
</dbReference>
<evidence type="ECO:0000259" key="13">
    <source>
        <dbReference type="PROSITE" id="PS50885"/>
    </source>
</evidence>
<evidence type="ECO:0000256" key="12">
    <source>
        <dbReference type="SAM" id="Phobius"/>
    </source>
</evidence>
<comment type="subcellular location">
    <subcellularLocation>
        <location evidence="1">Cell membrane</location>
        <topology evidence="1">Multi-pass membrane protein</topology>
    </subcellularLocation>
</comment>
<dbReference type="GO" id="GO:0005886">
    <property type="term" value="C:plasma membrane"/>
    <property type="evidence" value="ECO:0007669"/>
    <property type="project" value="UniProtKB-SubCell"/>
</dbReference>
<dbReference type="InterPro" id="IPR003594">
    <property type="entry name" value="HATPase_dom"/>
</dbReference>
<keyword evidence="4" id="KW-0808">Transferase</keyword>
<keyword evidence="11 12" id="KW-0472">Membrane</keyword>
<dbReference type="GO" id="GO:0005524">
    <property type="term" value="F:ATP binding"/>
    <property type="evidence" value="ECO:0007669"/>
    <property type="project" value="UniProtKB-KW"/>
</dbReference>
<sequence length="587" mass="66832">MKRLNIHSIAVKYFIVTFLLIVVPICAFFFIARESNITLSLAQKQSSDLVTLDTYAAALDTYMESIESIGKIIAHDEDIISFLASARSESAENGRIIYKSMDNQPPLSSYHRALPSLRALSLMDADGFFIGEQNLNLDRLTYFFNKTLMRGVTGEHVYWTKTFSIEFLNDSSVEKVFALLVPSHTPEGELLGYIALFVDMSKLKELLKVYSDNIYVLEGNYILASKQDLPIYTSLFSEMQISYSLLLEDSSVIIQQADDPLIVTTKSFSPLDVQLLSVSSYKVLKDNLTTTFPTLMTFTLYGILFAIVFAVVISRFQTKPVVSLKNIMNRVKDGDLSIRTHPRTKDEIAELGITFNSLLDRIQELMAQQKAQQKMKRKMELQMVQEQVKPHFLYNVLEMINSMIRCNMNQEAMKTVENLASFYRISLNNGSSIISISKEIQLIESYLCLQKMRYIEFMDYVLAFSPAIYDFSIPKLTLQPLIENAIYHGIKEKGDKGMVCVSGYLDKERIVFEVFDTGNGITEQKKQELTEAIRADRISQKEIEDHFGLASVIKRLCIHYNDQVTFHIDSSAGEYTCISISFPAQKE</sequence>
<dbReference type="SUPFAM" id="SSF158472">
    <property type="entry name" value="HAMP domain-like"/>
    <property type="match status" value="1"/>
</dbReference>
<dbReference type="InterPro" id="IPR050640">
    <property type="entry name" value="Bact_2-comp_sensor_kinase"/>
</dbReference>
<dbReference type="GO" id="GO:0000155">
    <property type="term" value="F:phosphorelay sensor kinase activity"/>
    <property type="evidence" value="ECO:0007669"/>
    <property type="project" value="InterPro"/>
</dbReference>
<dbReference type="AlphaFoldDB" id="A0AB73T054"/>
<keyword evidence="15" id="KW-1185">Reference proteome</keyword>
<evidence type="ECO:0000256" key="6">
    <source>
        <dbReference type="ARBA" id="ARBA00022741"/>
    </source>
</evidence>
<dbReference type="SUPFAM" id="SSF55874">
    <property type="entry name" value="ATPase domain of HSP90 chaperone/DNA topoisomerase II/histidine kinase"/>
    <property type="match status" value="1"/>
</dbReference>
<dbReference type="PANTHER" id="PTHR34220:SF11">
    <property type="entry name" value="SENSOR PROTEIN KINASE HPTS"/>
    <property type="match status" value="1"/>
</dbReference>
<dbReference type="Gene3D" id="6.10.340.10">
    <property type="match status" value="1"/>
</dbReference>
<evidence type="ECO:0000256" key="1">
    <source>
        <dbReference type="ARBA" id="ARBA00004651"/>
    </source>
</evidence>
<name>A0AB73T054_9FIRM</name>
<accession>A0AB73T054</accession>
<evidence type="ECO:0000256" key="3">
    <source>
        <dbReference type="ARBA" id="ARBA00022553"/>
    </source>
</evidence>
<keyword evidence="7" id="KW-0418">Kinase</keyword>
<organism evidence="14 15">
    <name type="scientific">Murimonas intestini</name>
    <dbReference type="NCBI Taxonomy" id="1337051"/>
    <lineage>
        <taxon>Bacteria</taxon>
        <taxon>Bacillati</taxon>
        <taxon>Bacillota</taxon>
        <taxon>Clostridia</taxon>
        <taxon>Lachnospirales</taxon>
        <taxon>Lachnospiraceae</taxon>
        <taxon>Murimonas</taxon>
    </lineage>
</organism>
<dbReference type="CDD" id="cd06225">
    <property type="entry name" value="HAMP"/>
    <property type="match status" value="1"/>
</dbReference>
<comment type="caution">
    <text evidence="14">The sequence shown here is derived from an EMBL/GenBank/DDBJ whole genome shotgun (WGS) entry which is preliminary data.</text>
</comment>
<dbReference type="RefSeq" id="WP_187374360.1">
    <property type="nucleotide sequence ID" value="NZ_CABJAT010000008.1"/>
</dbReference>
<reference evidence="14 15" key="1">
    <citation type="submission" date="2018-05" db="EMBL/GenBank/DDBJ databases">
        <authorList>
            <person name="Goeker M."/>
            <person name="Huntemann M."/>
            <person name="Clum A."/>
            <person name="Pillay M."/>
            <person name="Palaniappan K."/>
            <person name="Varghese N."/>
            <person name="Mikhailova N."/>
            <person name="Stamatis D."/>
            <person name="Reddy T."/>
            <person name="Daum C."/>
            <person name="Shapiro N."/>
            <person name="Ivanova N."/>
            <person name="Kyrpides N."/>
            <person name="Woyke T."/>
        </authorList>
    </citation>
    <scope>NUCLEOTIDE SEQUENCE [LARGE SCALE GENOMIC DNA]</scope>
    <source>
        <strain evidence="14 15">DSM 26524</strain>
    </source>
</reference>
<evidence type="ECO:0000256" key="9">
    <source>
        <dbReference type="ARBA" id="ARBA00022989"/>
    </source>
</evidence>
<gene>
    <name evidence="14" type="ORF">C7383_11485</name>
</gene>
<feature type="domain" description="HAMP" evidence="13">
    <location>
        <begin position="315"/>
        <end position="367"/>
    </location>
</feature>
<evidence type="ECO:0000256" key="5">
    <source>
        <dbReference type="ARBA" id="ARBA00022692"/>
    </source>
</evidence>
<evidence type="ECO:0000256" key="4">
    <source>
        <dbReference type="ARBA" id="ARBA00022679"/>
    </source>
</evidence>
<dbReference type="Proteomes" id="UP000245412">
    <property type="component" value="Unassembled WGS sequence"/>
</dbReference>
<keyword evidence="6" id="KW-0547">Nucleotide-binding</keyword>
<keyword evidence="10" id="KW-0902">Two-component regulatory system</keyword>
<dbReference type="InterPro" id="IPR003660">
    <property type="entry name" value="HAMP_dom"/>
</dbReference>
<evidence type="ECO:0000256" key="11">
    <source>
        <dbReference type="ARBA" id="ARBA00023136"/>
    </source>
</evidence>
<evidence type="ECO:0000256" key="2">
    <source>
        <dbReference type="ARBA" id="ARBA00022475"/>
    </source>
</evidence>
<evidence type="ECO:0000256" key="8">
    <source>
        <dbReference type="ARBA" id="ARBA00022840"/>
    </source>
</evidence>
<keyword evidence="9 12" id="KW-1133">Transmembrane helix</keyword>
<feature type="transmembrane region" description="Helical" evidence="12">
    <location>
        <begin position="12"/>
        <end position="32"/>
    </location>
</feature>
<protein>
    <submittedName>
        <fullName evidence="14">Histidine kinase/DNA gyrase B/HSP90-like ATPase</fullName>
    </submittedName>
</protein>